<evidence type="ECO:0000313" key="2">
    <source>
        <dbReference type="Proteomes" id="UP001489004"/>
    </source>
</evidence>
<proteinExistence type="predicted"/>
<reference evidence="1 2" key="1">
    <citation type="journal article" date="2024" name="Nat. Commun.">
        <title>Phylogenomics reveals the evolutionary origins of lichenization in chlorophyte algae.</title>
        <authorList>
            <person name="Puginier C."/>
            <person name="Libourel C."/>
            <person name="Otte J."/>
            <person name="Skaloud P."/>
            <person name="Haon M."/>
            <person name="Grisel S."/>
            <person name="Petersen M."/>
            <person name="Berrin J.G."/>
            <person name="Delaux P.M."/>
            <person name="Dal Grande F."/>
            <person name="Keller J."/>
        </authorList>
    </citation>
    <scope>NUCLEOTIDE SEQUENCE [LARGE SCALE GENOMIC DNA]</scope>
    <source>
        <strain evidence="1 2">SAG 2043</strain>
    </source>
</reference>
<accession>A0AAW1QU16</accession>
<protein>
    <submittedName>
        <fullName evidence="1">Uncharacterized protein</fullName>
    </submittedName>
</protein>
<dbReference type="AlphaFoldDB" id="A0AAW1QU16"/>
<name>A0AAW1QU16_9CHLO</name>
<organism evidence="1 2">
    <name type="scientific">[Myrmecia] bisecta</name>
    <dbReference type="NCBI Taxonomy" id="41462"/>
    <lineage>
        <taxon>Eukaryota</taxon>
        <taxon>Viridiplantae</taxon>
        <taxon>Chlorophyta</taxon>
        <taxon>core chlorophytes</taxon>
        <taxon>Trebouxiophyceae</taxon>
        <taxon>Trebouxiales</taxon>
        <taxon>Trebouxiaceae</taxon>
        <taxon>Myrmecia</taxon>
    </lineage>
</organism>
<dbReference type="EMBL" id="JALJOR010000002">
    <property type="protein sequence ID" value="KAK9824567.1"/>
    <property type="molecule type" value="Genomic_DNA"/>
</dbReference>
<dbReference type="Proteomes" id="UP001489004">
    <property type="component" value="Unassembled WGS sequence"/>
</dbReference>
<comment type="caution">
    <text evidence="1">The sequence shown here is derived from an EMBL/GenBank/DDBJ whole genome shotgun (WGS) entry which is preliminary data.</text>
</comment>
<sequence>MVGQISVAIARLVEYGLAAARCKGVVHGLAGCIHSAKCGSLVCGTAAFWDFSKLSGSGVGIKLAGALATKWLHLSVQASKYLGCVLPCLVELCRADGKHSFCQTGAGCTVLIHARVDSLQPYASGFSKS</sequence>
<evidence type="ECO:0000313" key="1">
    <source>
        <dbReference type="EMBL" id="KAK9824567.1"/>
    </source>
</evidence>
<keyword evidence="2" id="KW-1185">Reference proteome</keyword>
<gene>
    <name evidence="1" type="ORF">WJX72_011363</name>
</gene>